<evidence type="ECO:0000313" key="1">
    <source>
        <dbReference type="EMBL" id="DAD93801.1"/>
    </source>
</evidence>
<organism evidence="1">
    <name type="scientific">Myoviridae sp. ctcwu24</name>
    <dbReference type="NCBI Taxonomy" id="2826670"/>
    <lineage>
        <taxon>Viruses</taxon>
        <taxon>Duplodnaviria</taxon>
        <taxon>Heunggongvirae</taxon>
        <taxon>Uroviricota</taxon>
        <taxon>Caudoviricetes</taxon>
    </lineage>
</organism>
<proteinExistence type="predicted"/>
<reference evidence="1" key="1">
    <citation type="journal article" date="2021" name="Proc. Natl. Acad. Sci. U.S.A.">
        <title>A Catalog of Tens of Thousands of Viruses from Human Metagenomes Reveals Hidden Associations with Chronic Diseases.</title>
        <authorList>
            <person name="Tisza M.J."/>
            <person name="Buck C.B."/>
        </authorList>
    </citation>
    <scope>NUCLEOTIDE SEQUENCE</scope>
    <source>
        <strain evidence="1">Ctcwu24</strain>
    </source>
</reference>
<accession>A0A8S5NGL1</accession>
<dbReference type="EMBL" id="BK015167">
    <property type="protein sequence ID" value="DAD93801.1"/>
    <property type="molecule type" value="Genomic_DNA"/>
</dbReference>
<name>A0A8S5NGL1_9CAUD</name>
<sequence>MEKRIEMVQRRVGDLKLDFGNPRKIKKQKREDLEESLDKYGDFDIIVINDKDQVIGGNQRVTIFQKKDPNMMVECKMLIGYTVAELKYINIKLNSHAGEWDLDELGDWTADLMGSFKLDLEKPPKPVEDRTIKEMEPIHYEQYDYVLIACRNELDYNDLVRKLGIEGGQVKVAKSRKIKGRAIWYDDYKGRILSKEEAEELDGSGEAEE</sequence>
<protein>
    <submittedName>
        <fullName evidence="1">ParB protein</fullName>
    </submittedName>
</protein>